<evidence type="ECO:0000313" key="4">
    <source>
        <dbReference type="Proteomes" id="UP000267798"/>
    </source>
</evidence>
<dbReference type="PANTHER" id="PTHR43798">
    <property type="entry name" value="MONOACYLGLYCEROL LIPASE"/>
    <property type="match status" value="1"/>
</dbReference>
<name>A0A3A6PKH5_9BACL</name>
<reference evidence="3 4" key="1">
    <citation type="submission" date="2018-09" db="EMBL/GenBank/DDBJ databases">
        <title>Paenibacillus aracenensis nov. sp. isolated from a cave in southern Spain.</title>
        <authorList>
            <person name="Jurado V."/>
            <person name="Gutierrez-Patricio S."/>
            <person name="Gonzalez-Pimentel J.L."/>
            <person name="Miller A.Z."/>
            <person name="Laiz L."/>
            <person name="Saiz-Jimenez C."/>
        </authorList>
    </citation>
    <scope>NUCLEOTIDE SEQUENCE [LARGE SCALE GENOMIC DNA]</scope>
    <source>
        <strain evidence="3 4">JCM 19203</strain>
    </source>
</reference>
<dbReference type="GO" id="GO:0016020">
    <property type="term" value="C:membrane"/>
    <property type="evidence" value="ECO:0007669"/>
    <property type="project" value="TreeGrafter"/>
</dbReference>
<sequence length="267" mass="29822">MSQYADVSRGDIFYTVAGSGEPLILIHGNFNDHGIWKEQVSTLASHYQCIRYDLRGYGRSSTPTAAFSNVEDLKALVDMLGLEKVTLMGSSSGGGLAADFSLAYPELVRALILVAPSIHGNKYPVSMMWQGTKNFINARLRGQEKAIKLFLTNPFWHYYFPSGTKGEARLKVVHHASNRDNFCRFPPKLSLALKPYAFGRLHELDIPTLIIVPELDHPFNVRTANAVHAKIKDSTIITMQGCSHLPFVEEPEEFNRHVLEFLSNSNA</sequence>
<organism evidence="3 4">
    <name type="scientific">Paenibacillus pinisoli</name>
    <dbReference type="NCBI Taxonomy" id="1276110"/>
    <lineage>
        <taxon>Bacteria</taxon>
        <taxon>Bacillati</taxon>
        <taxon>Bacillota</taxon>
        <taxon>Bacilli</taxon>
        <taxon>Bacillales</taxon>
        <taxon>Paenibacillaceae</taxon>
        <taxon>Paenibacillus</taxon>
    </lineage>
</organism>
<dbReference type="AlphaFoldDB" id="A0A3A6PKH5"/>
<evidence type="ECO:0000313" key="3">
    <source>
        <dbReference type="EMBL" id="RJX40246.1"/>
    </source>
</evidence>
<keyword evidence="4" id="KW-1185">Reference proteome</keyword>
<keyword evidence="1 3" id="KW-0378">Hydrolase</keyword>
<dbReference type="Proteomes" id="UP000267798">
    <property type="component" value="Unassembled WGS sequence"/>
</dbReference>
<feature type="domain" description="AB hydrolase-1" evidence="2">
    <location>
        <begin position="22"/>
        <end position="123"/>
    </location>
</feature>
<dbReference type="InterPro" id="IPR050266">
    <property type="entry name" value="AB_hydrolase_sf"/>
</dbReference>
<proteinExistence type="predicted"/>
<comment type="caution">
    <text evidence="3">The sequence shown here is derived from an EMBL/GenBank/DDBJ whole genome shotgun (WGS) entry which is preliminary data.</text>
</comment>
<dbReference type="InterPro" id="IPR000639">
    <property type="entry name" value="Epox_hydrolase-like"/>
</dbReference>
<protein>
    <submittedName>
        <fullName evidence="3">Alpha/beta hydrolase</fullName>
    </submittedName>
</protein>
<evidence type="ECO:0000256" key="1">
    <source>
        <dbReference type="ARBA" id="ARBA00022801"/>
    </source>
</evidence>
<dbReference type="InterPro" id="IPR029058">
    <property type="entry name" value="AB_hydrolase_fold"/>
</dbReference>
<dbReference type="OrthoDB" id="9805423at2"/>
<dbReference type="RefSeq" id="WP_120110346.1">
    <property type="nucleotide sequence ID" value="NZ_QXQB01000002.1"/>
</dbReference>
<evidence type="ECO:0000259" key="2">
    <source>
        <dbReference type="Pfam" id="PF00561"/>
    </source>
</evidence>
<dbReference type="PRINTS" id="PR00111">
    <property type="entry name" value="ABHYDROLASE"/>
</dbReference>
<dbReference type="InterPro" id="IPR000073">
    <property type="entry name" value="AB_hydrolase_1"/>
</dbReference>
<dbReference type="PANTHER" id="PTHR43798:SF31">
    <property type="entry name" value="AB HYDROLASE SUPERFAMILY PROTEIN YCLE"/>
    <property type="match status" value="1"/>
</dbReference>
<dbReference type="GO" id="GO:0016787">
    <property type="term" value="F:hydrolase activity"/>
    <property type="evidence" value="ECO:0007669"/>
    <property type="project" value="UniProtKB-KW"/>
</dbReference>
<dbReference type="Pfam" id="PF00561">
    <property type="entry name" value="Abhydrolase_1"/>
    <property type="match status" value="1"/>
</dbReference>
<dbReference type="PRINTS" id="PR00412">
    <property type="entry name" value="EPOXHYDRLASE"/>
</dbReference>
<dbReference type="Gene3D" id="3.40.50.1820">
    <property type="entry name" value="alpha/beta hydrolase"/>
    <property type="match status" value="1"/>
</dbReference>
<gene>
    <name evidence="3" type="ORF">D3P09_12885</name>
</gene>
<dbReference type="EMBL" id="QXQB01000002">
    <property type="protein sequence ID" value="RJX40246.1"/>
    <property type="molecule type" value="Genomic_DNA"/>
</dbReference>
<accession>A0A3A6PKH5</accession>
<dbReference type="SUPFAM" id="SSF53474">
    <property type="entry name" value="alpha/beta-Hydrolases"/>
    <property type="match status" value="1"/>
</dbReference>